<evidence type="ECO:0000313" key="2">
    <source>
        <dbReference type="EMBL" id="KTB35843.1"/>
    </source>
</evidence>
<evidence type="ECO:0000313" key="3">
    <source>
        <dbReference type="Proteomes" id="UP000054988"/>
    </source>
</evidence>
<sequence length="211" mass="24315">MSARLLEHGGLHTHVDDLESFFHVLCWIVLRVGHYSVGVKKAIEHLKAVYDYAVIYEGQTSGGAHKEARLAGVWMTQFAGVSNEYLRDLVTDFEELVAVRYIQGPSAEDRKQYERMLSMPGLMHDDPLITRDPVWKYDKSKERLEDWSWIYQRFCKATEDPSKLSDVPNSKNFQIIKSEPLKVFGLPARTTKRGATDDIQSEHRSQKSQRD</sequence>
<accession>A0A0W0FHS5</accession>
<protein>
    <recommendedName>
        <fullName evidence="4">Fungal-type protein kinase domain-containing protein</fullName>
    </recommendedName>
</protein>
<proteinExistence type="predicted"/>
<evidence type="ECO:0008006" key="4">
    <source>
        <dbReference type="Google" id="ProtNLM"/>
    </source>
</evidence>
<name>A0A0W0FHS5_MONRR</name>
<dbReference type="Proteomes" id="UP000054988">
    <property type="component" value="Unassembled WGS sequence"/>
</dbReference>
<dbReference type="AlphaFoldDB" id="A0A0W0FHS5"/>
<organism evidence="2 3">
    <name type="scientific">Moniliophthora roreri</name>
    <name type="common">Frosty pod rot fungus</name>
    <name type="synonym">Monilia roreri</name>
    <dbReference type="NCBI Taxonomy" id="221103"/>
    <lineage>
        <taxon>Eukaryota</taxon>
        <taxon>Fungi</taxon>
        <taxon>Dikarya</taxon>
        <taxon>Basidiomycota</taxon>
        <taxon>Agaricomycotina</taxon>
        <taxon>Agaricomycetes</taxon>
        <taxon>Agaricomycetidae</taxon>
        <taxon>Agaricales</taxon>
        <taxon>Marasmiineae</taxon>
        <taxon>Marasmiaceae</taxon>
        <taxon>Moniliophthora</taxon>
    </lineage>
</organism>
<evidence type="ECO:0000256" key="1">
    <source>
        <dbReference type="SAM" id="MobiDB-lite"/>
    </source>
</evidence>
<comment type="caution">
    <text evidence="2">The sequence shown here is derived from an EMBL/GenBank/DDBJ whole genome shotgun (WGS) entry which is preliminary data.</text>
</comment>
<feature type="region of interest" description="Disordered" evidence="1">
    <location>
        <begin position="187"/>
        <end position="211"/>
    </location>
</feature>
<reference evidence="2 3" key="1">
    <citation type="submission" date="2015-12" db="EMBL/GenBank/DDBJ databases">
        <title>Draft genome sequence of Moniliophthora roreri, the causal agent of frosty pod rot of cacao.</title>
        <authorList>
            <person name="Aime M.C."/>
            <person name="Diaz-Valderrama J.R."/>
            <person name="Kijpornyongpan T."/>
            <person name="Phillips-Mora W."/>
        </authorList>
    </citation>
    <scope>NUCLEOTIDE SEQUENCE [LARGE SCALE GENOMIC DNA]</scope>
    <source>
        <strain evidence="2 3">MCA 2952</strain>
    </source>
</reference>
<feature type="compositionally biased region" description="Basic and acidic residues" evidence="1">
    <location>
        <begin position="194"/>
        <end position="211"/>
    </location>
</feature>
<gene>
    <name evidence="2" type="ORF">WG66_11581</name>
</gene>
<dbReference type="EMBL" id="LATX01001969">
    <property type="protein sequence ID" value="KTB35843.1"/>
    <property type="molecule type" value="Genomic_DNA"/>
</dbReference>